<evidence type="ECO:0000313" key="1">
    <source>
        <dbReference type="EMBL" id="KAK9163022.1"/>
    </source>
</evidence>
<keyword evidence="2" id="KW-1185">Reference proteome</keyword>
<proteinExistence type="predicted"/>
<dbReference type="Proteomes" id="UP001420932">
    <property type="component" value="Unassembled WGS sequence"/>
</dbReference>
<evidence type="ECO:0000313" key="2">
    <source>
        <dbReference type="Proteomes" id="UP001420932"/>
    </source>
</evidence>
<organism evidence="1 2">
    <name type="scientific">Stephania yunnanensis</name>
    <dbReference type="NCBI Taxonomy" id="152371"/>
    <lineage>
        <taxon>Eukaryota</taxon>
        <taxon>Viridiplantae</taxon>
        <taxon>Streptophyta</taxon>
        <taxon>Embryophyta</taxon>
        <taxon>Tracheophyta</taxon>
        <taxon>Spermatophyta</taxon>
        <taxon>Magnoliopsida</taxon>
        <taxon>Ranunculales</taxon>
        <taxon>Menispermaceae</taxon>
        <taxon>Menispermoideae</taxon>
        <taxon>Cissampelideae</taxon>
        <taxon>Stephania</taxon>
    </lineage>
</organism>
<comment type="caution">
    <text evidence="1">The sequence shown here is derived from an EMBL/GenBank/DDBJ whole genome shotgun (WGS) entry which is preliminary data.</text>
</comment>
<dbReference type="EMBL" id="JBBNAF010000002">
    <property type="protein sequence ID" value="KAK9163022.1"/>
    <property type="molecule type" value="Genomic_DNA"/>
</dbReference>
<protein>
    <submittedName>
        <fullName evidence="1">Uncharacterized protein</fullName>
    </submittedName>
</protein>
<dbReference type="AlphaFoldDB" id="A0AAP0L3L0"/>
<reference evidence="1 2" key="1">
    <citation type="submission" date="2024-01" db="EMBL/GenBank/DDBJ databases">
        <title>Genome assemblies of Stephania.</title>
        <authorList>
            <person name="Yang L."/>
        </authorList>
    </citation>
    <scope>NUCLEOTIDE SEQUENCE [LARGE SCALE GENOMIC DNA]</scope>
    <source>
        <strain evidence="1">YNDBR</strain>
        <tissue evidence="1">Leaf</tissue>
    </source>
</reference>
<gene>
    <name evidence="1" type="ORF">Syun_003924</name>
</gene>
<name>A0AAP0L3L0_9MAGN</name>
<sequence>MSRKGKPPLELLTAVQPGGSSPFCVANIASSNCRLRTLAAYCSVLTNRNFSFHLQKKSK</sequence>
<accession>A0AAP0L3L0</accession>